<dbReference type="InterPro" id="IPR038765">
    <property type="entry name" value="Papain-like_cys_pep_sf"/>
</dbReference>
<evidence type="ECO:0000313" key="11">
    <source>
        <dbReference type="Proteomes" id="UP000053958"/>
    </source>
</evidence>
<evidence type="ECO:0000256" key="8">
    <source>
        <dbReference type="SAM" id="SignalP"/>
    </source>
</evidence>
<evidence type="ECO:0000256" key="3">
    <source>
        <dbReference type="ARBA" id="ARBA00022670"/>
    </source>
</evidence>
<evidence type="ECO:0000256" key="2">
    <source>
        <dbReference type="ARBA" id="ARBA00012759"/>
    </source>
</evidence>
<dbReference type="Pfam" id="PF18031">
    <property type="entry name" value="UCH_C"/>
    <property type="match status" value="1"/>
</dbReference>
<dbReference type="Proteomes" id="UP000053958">
    <property type="component" value="Unassembled WGS sequence"/>
</dbReference>
<evidence type="ECO:0000256" key="5">
    <source>
        <dbReference type="ARBA" id="ARBA00022801"/>
    </source>
</evidence>
<feature type="active site" description="Proton donor" evidence="7">
    <location>
        <position position="779"/>
    </location>
</feature>
<feature type="domain" description="UCH catalytic" evidence="9">
    <location>
        <begin position="609"/>
        <end position="840"/>
    </location>
</feature>
<feature type="signal peptide" evidence="8">
    <location>
        <begin position="1"/>
        <end position="26"/>
    </location>
</feature>
<evidence type="ECO:0000256" key="7">
    <source>
        <dbReference type="PROSITE-ProRule" id="PRU01393"/>
    </source>
</evidence>
<keyword evidence="4 7" id="KW-0833">Ubl conjugation pathway</keyword>
<evidence type="ECO:0000259" key="9">
    <source>
        <dbReference type="PROSITE" id="PS52048"/>
    </source>
</evidence>
<dbReference type="EMBL" id="LASV01000074">
    <property type="protein sequence ID" value="KKA24124.1"/>
    <property type="molecule type" value="Genomic_DNA"/>
</dbReference>
<dbReference type="InterPro" id="IPR041507">
    <property type="entry name" value="UCH_C"/>
</dbReference>
<keyword evidence="6 7" id="KW-0788">Thiol protease</keyword>
<organism evidence="10 11">
    <name type="scientific">Rasamsonia emersonii (strain ATCC 16479 / CBS 393.64 / IMI 116815)</name>
    <dbReference type="NCBI Taxonomy" id="1408163"/>
    <lineage>
        <taxon>Eukaryota</taxon>
        <taxon>Fungi</taxon>
        <taxon>Dikarya</taxon>
        <taxon>Ascomycota</taxon>
        <taxon>Pezizomycotina</taxon>
        <taxon>Eurotiomycetes</taxon>
        <taxon>Eurotiomycetidae</taxon>
        <taxon>Eurotiales</taxon>
        <taxon>Trichocomaceae</taxon>
        <taxon>Rasamsonia</taxon>
    </lineage>
</organism>
<name>A0A0F4Z0V7_RASE3</name>
<evidence type="ECO:0000256" key="1">
    <source>
        <dbReference type="ARBA" id="ARBA00000707"/>
    </source>
</evidence>
<feature type="chain" id="PRO_5002482051" description="ubiquitinyl hydrolase 1" evidence="8">
    <location>
        <begin position="27"/>
        <end position="925"/>
    </location>
</feature>
<feature type="active site" description="Nucleophile" evidence="7">
    <location>
        <position position="696"/>
    </location>
</feature>
<dbReference type="PROSITE" id="PS52048">
    <property type="entry name" value="UCH_DOMAIN"/>
    <property type="match status" value="1"/>
</dbReference>
<dbReference type="SUPFAM" id="SSF54001">
    <property type="entry name" value="Cysteine proteinases"/>
    <property type="match status" value="1"/>
</dbReference>
<dbReference type="GO" id="GO:0006511">
    <property type="term" value="P:ubiquitin-dependent protein catabolic process"/>
    <property type="evidence" value="ECO:0007669"/>
    <property type="project" value="UniProtKB-UniRule"/>
</dbReference>
<keyword evidence="3 7" id="KW-0645">Protease</keyword>
<proteinExistence type="inferred from homology"/>
<dbReference type="Gene3D" id="3.40.532.10">
    <property type="entry name" value="Peptidase C12, ubiquitin carboxyl-terminal hydrolase"/>
    <property type="match status" value="1"/>
</dbReference>
<evidence type="ECO:0000256" key="6">
    <source>
        <dbReference type="ARBA" id="ARBA00022807"/>
    </source>
</evidence>
<dbReference type="PANTHER" id="PTHR36183">
    <property type="entry name" value="BETA-GLUCURONIDASE"/>
    <property type="match status" value="1"/>
</dbReference>
<dbReference type="CDD" id="cd09617">
    <property type="entry name" value="Peptidase_C12_UCH37_BAP1"/>
    <property type="match status" value="1"/>
</dbReference>
<dbReference type="GO" id="GO:0004843">
    <property type="term" value="F:cysteine-type deubiquitinase activity"/>
    <property type="evidence" value="ECO:0007669"/>
    <property type="project" value="UniProtKB-UniRule"/>
</dbReference>
<evidence type="ECO:0000313" key="10">
    <source>
        <dbReference type="EMBL" id="KKA24124.1"/>
    </source>
</evidence>
<dbReference type="Gene3D" id="3.20.20.80">
    <property type="entry name" value="Glycosidases"/>
    <property type="match status" value="1"/>
</dbReference>
<dbReference type="PANTHER" id="PTHR36183:SF2">
    <property type="entry name" value="BETA-GLUCURONIDASE C-TERMINAL DOMAIN-CONTAINING PROTEIN"/>
    <property type="match status" value="1"/>
</dbReference>
<comment type="caution">
    <text evidence="10">The sequence shown here is derived from an EMBL/GenBank/DDBJ whole genome shotgun (WGS) entry which is preliminary data.</text>
</comment>
<dbReference type="AlphaFoldDB" id="A0A0F4Z0V7"/>
<dbReference type="EC" id="3.4.19.12" evidence="2 7"/>
<feature type="site" description="Important for enzyme activity" evidence="7">
    <location>
        <position position="794"/>
    </location>
</feature>
<dbReference type="InterPro" id="IPR036959">
    <property type="entry name" value="Peptidase_C12_UCH_sf"/>
</dbReference>
<dbReference type="STRING" id="1408163.A0A0F4Z0V7"/>
<dbReference type="RefSeq" id="XP_013330736.1">
    <property type="nucleotide sequence ID" value="XM_013475282.1"/>
</dbReference>
<dbReference type="Pfam" id="PF16862">
    <property type="entry name" value="Glyco_hydro_79C"/>
    <property type="match status" value="1"/>
</dbReference>
<dbReference type="Gene3D" id="2.60.40.1180">
    <property type="entry name" value="Golgi alpha-mannosidase II"/>
    <property type="match status" value="1"/>
</dbReference>
<dbReference type="InterPro" id="IPR001578">
    <property type="entry name" value="Peptidase_C12_UCH"/>
</dbReference>
<reference evidence="10 11" key="1">
    <citation type="submission" date="2015-04" db="EMBL/GenBank/DDBJ databases">
        <authorList>
            <person name="Heijne W.H."/>
            <person name="Fedorova N.D."/>
            <person name="Nierman W.C."/>
            <person name="Vollebregt A.W."/>
            <person name="Zhao Z."/>
            <person name="Wu L."/>
            <person name="Kumar M."/>
            <person name="Stam H."/>
            <person name="van den Berg M.A."/>
            <person name="Pel H.J."/>
        </authorList>
    </citation>
    <scope>NUCLEOTIDE SEQUENCE [LARGE SCALE GENOMIC DNA]</scope>
    <source>
        <strain evidence="10 11">CBS 393.64</strain>
    </source>
</reference>
<keyword evidence="11" id="KW-1185">Reference proteome</keyword>
<dbReference type="InterPro" id="IPR052974">
    <property type="entry name" value="GH79_Enzymes"/>
</dbReference>
<gene>
    <name evidence="10" type="ORF">T310_1855</name>
</gene>
<dbReference type="GeneID" id="25314206"/>
<dbReference type="InterPro" id="IPR013780">
    <property type="entry name" value="Glyco_hydro_b"/>
</dbReference>
<accession>A0A0F4Z0V7</accession>
<dbReference type="PRINTS" id="PR00707">
    <property type="entry name" value="UBCTHYDRLASE"/>
</dbReference>
<sequence length="925" mass="99023">MPPPKHIHPRQILAPVLLGLLTSATATSLSFTIPSSVPSNASGILDPAPVGVSFEFFAFPEYFQGVPATNVCLENLKDAAGGTSPPIRIGGTTHSLATPVSYSVSSPSDAPTSLTFGPSFMELAGDYDGSVTIGLNRRLNNITNTIEAAHVAVSKIQKLYAIELGNEPNFYTSSDPIANSSAWTPAADAASQVSWQKSVGTALDKTAIIQAGVFFGSDEWNIAELAPKEGDSAPYVKSFCDHYYPQSASTANLPQLMNHSAIVQGVVGFAADVSAADSKNVPFVFGETNSGTINPKLLLVKFQTNGYSLLKATGGGGGISPTYGAALWILDYVMQAVILGAKVTRTQASCPVKDLPRHSNSFSTKARLATTPANSVPPGQYCWWGRYDMGAPYYGAYTAALTLSGASRLAQLDAGDSPYAVYTVYNEAGKPIRALLYNSEYYTTGTRDSVSVTLSGIPSSTASARRLTGNAATARVDQGGNITIAGLTFANGTCVIQGSEVVEKYAVDNGMATFNVAASEALLTQFAPFAACLHVCTEGAINIPLSGLARGQDQNRRKGNDIARAALFALNQLTAHSSLCSGNWTTYHTFCWGRPIPGIYFTAMADGGGWSTIESDEGVFTSLIENLGVKGVQFEELVSLDADTIRSLSPVYGVIFLFKWIGGQSRDATAPPDGTYDQNAADNGVFFAGQTIQNACGTQAILSVILNQDTAASTPVPIDIGSELASFKEFTTGFPSDLRGEALSNSEVIRTAHNAFARASPFVDETQRTAADEDADVYHFIAYTPVNGVLYELDGLQPFPISHGPCDVDSFPEKVIEVIQRRIQRYPEGEIRFNLMAVVRDLRIRARETGDTELLEREERKRRAWAWENALRRANFVGFIGEVLKGVVDMKVKDGTYNEWIEAAKKETQRRVESRRGGHGLAGLE</sequence>
<dbReference type="InterPro" id="IPR031728">
    <property type="entry name" value="GlcAase_C"/>
</dbReference>
<dbReference type="OrthoDB" id="1924260at2759"/>
<comment type="catalytic activity">
    <reaction evidence="1 7">
        <text>Thiol-dependent hydrolysis of ester, thioester, amide, peptide and isopeptide bonds formed by the C-terminal Gly of ubiquitin (a 76-residue protein attached to proteins as an intracellular targeting signal).</text>
        <dbReference type="EC" id="3.4.19.12"/>
    </reaction>
</comment>
<protein>
    <recommendedName>
        <fullName evidence="2 7">ubiquitinyl hydrolase 1</fullName>
        <ecNumber evidence="2 7">3.4.19.12</ecNumber>
    </recommendedName>
</protein>
<keyword evidence="8" id="KW-0732">Signal</keyword>
<evidence type="ECO:0000256" key="4">
    <source>
        <dbReference type="ARBA" id="ARBA00022786"/>
    </source>
</evidence>
<feature type="site" description="Transition state stabilizer" evidence="7">
    <location>
        <position position="690"/>
    </location>
</feature>
<dbReference type="InterPro" id="IPR017853">
    <property type="entry name" value="GH"/>
</dbReference>
<keyword evidence="5 7" id="KW-0378">Hydrolase</keyword>
<dbReference type="Pfam" id="PF01088">
    <property type="entry name" value="Peptidase_C12"/>
    <property type="match status" value="1"/>
</dbReference>
<dbReference type="FunFam" id="3.40.532.10:FF:000009">
    <property type="entry name" value="Ubiquitin carboxyl-terminal hydrolase"/>
    <property type="match status" value="1"/>
</dbReference>
<dbReference type="SUPFAM" id="SSF51445">
    <property type="entry name" value="(Trans)glycosidases"/>
    <property type="match status" value="1"/>
</dbReference>
<comment type="similarity">
    <text evidence="7">Belongs to the peptidase C12 family.</text>
</comment>